<dbReference type="STRING" id="1685379.AVO45_17630"/>
<dbReference type="RefSeq" id="WP_068344987.1">
    <property type="nucleotide sequence ID" value="NZ_LQBQ01000004.1"/>
</dbReference>
<name>A0A0X3UAE6_9RHOB</name>
<keyword evidence="1" id="KW-0963">Cytoplasm</keyword>
<evidence type="ECO:0000256" key="3">
    <source>
        <dbReference type="SAM" id="MobiDB-lite"/>
    </source>
</evidence>
<feature type="compositionally biased region" description="Basic and acidic residues" evidence="3">
    <location>
        <begin position="122"/>
        <end position="138"/>
    </location>
</feature>
<keyword evidence="2" id="KW-0810">Translation regulation</keyword>
<dbReference type="AlphaFoldDB" id="A0A0X3UAE6"/>
<reference evidence="4 5" key="1">
    <citation type="submission" date="2015-12" db="EMBL/GenBank/DDBJ databases">
        <authorList>
            <person name="Shamseldin A."/>
            <person name="Moawad H."/>
            <person name="Abd El-Rahim W.M."/>
            <person name="Sadowsky M.J."/>
        </authorList>
    </citation>
    <scope>NUCLEOTIDE SEQUENCE [LARGE SCALE GENOMIC DNA]</scope>
    <source>
        <strain evidence="4 5">ZGT118</strain>
    </source>
</reference>
<dbReference type="GO" id="GO:0006417">
    <property type="term" value="P:regulation of translation"/>
    <property type="evidence" value="ECO:0007669"/>
    <property type="project" value="UniProtKB-KW"/>
</dbReference>
<comment type="caution">
    <text evidence="4">The sequence shown here is derived from an EMBL/GenBank/DDBJ whole genome shotgun (WGS) entry which is preliminary data.</text>
</comment>
<dbReference type="OrthoDB" id="9803736at2"/>
<evidence type="ECO:0000256" key="2">
    <source>
        <dbReference type="ARBA" id="ARBA00022845"/>
    </source>
</evidence>
<evidence type="ECO:0008006" key="6">
    <source>
        <dbReference type="Google" id="ProtNLM"/>
    </source>
</evidence>
<accession>A0A0X3UAE6</accession>
<sequence length="170" mass="18936">MFEDDFPLLSTPSLVALIMHKAEAGPITLETCEAALADLFRQANEEPGLPPETLRQRLAEHLSDLEIAGILKPEADGKWRLTERGVAALRQHPDGLDQSDLMQYPEYAAHIRATAHHASGMDPRETSYDQGYKARRDGQPLTANPYAFDSVDHQSWENGWMEAADEEPKG</sequence>
<dbReference type="InterPro" id="IPR007040">
    <property type="entry name" value="Ribosome_modulation_factor"/>
</dbReference>
<protein>
    <recommendedName>
        <fullName evidence="6">Restriction system protein Mrr-like N-terminal domain-containing protein</fullName>
    </recommendedName>
</protein>
<dbReference type="Gene3D" id="1.10.10.620">
    <property type="entry name" value="ribosome modulation factor like domain"/>
    <property type="match status" value="1"/>
</dbReference>
<evidence type="ECO:0000313" key="4">
    <source>
        <dbReference type="EMBL" id="KUJ85078.1"/>
    </source>
</evidence>
<dbReference type="Pfam" id="PF04957">
    <property type="entry name" value="RMF"/>
    <property type="match status" value="1"/>
</dbReference>
<evidence type="ECO:0000256" key="1">
    <source>
        <dbReference type="ARBA" id="ARBA00022490"/>
    </source>
</evidence>
<dbReference type="InterPro" id="IPR023200">
    <property type="entry name" value="RMF_sf"/>
</dbReference>
<feature type="region of interest" description="Disordered" evidence="3">
    <location>
        <begin position="116"/>
        <end position="146"/>
    </location>
</feature>
<dbReference type="EMBL" id="LQBQ01000004">
    <property type="protein sequence ID" value="KUJ85078.1"/>
    <property type="molecule type" value="Genomic_DNA"/>
</dbReference>
<dbReference type="Proteomes" id="UP000053791">
    <property type="component" value="Unassembled WGS sequence"/>
</dbReference>
<gene>
    <name evidence="4" type="ORF">AVO45_17630</name>
</gene>
<evidence type="ECO:0000313" key="5">
    <source>
        <dbReference type="Proteomes" id="UP000053791"/>
    </source>
</evidence>
<organism evidence="4 5">
    <name type="scientific">Ruegeria marisrubri</name>
    <dbReference type="NCBI Taxonomy" id="1685379"/>
    <lineage>
        <taxon>Bacteria</taxon>
        <taxon>Pseudomonadati</taxon>
        <taxon>Pseudomonadota</taxon>
        <taxon>Alphaproteobacteria</taxon>
        <taxon>Rhodobacterales</taxon>
        <taxon>Roseobacteraceae</taxon>
        <taxon>Ruegeria</taxon>
    </lineage>
</organism>
<proteinExistence type="predicted"/>
<keyword evidence="5" id="KW-1185">Reference proteome</keyword>